<reference evidence="5" key="1">
    <citation type="submission" date="2016-10" db="EMBL/GenBank/DDBJ databases">
        <authorList>
            <person name="Varghese N."/>
            <person name="Submissions S."/>
        </authorList>
    </citation>
    <scope>NUCLEOTIDE SEQUENCE [LARGE SCALE GENOMIC DNA]</scope>
    <source>
        <strain evidence="5">DSM 27981</strain>
    </source>
</reference>
<proteinExistence type="predicted"/>
<evidence type="ECO:0000259" key="3">
    <source>
        <dbReference type="Pfam" id="PF13719"/>
    </source>
</evidence>
<evidence type="ECO:0000256" key="2">
    <source>
        <dbReference type="SAM" id="Phobius"/>
    </source>
</evidence>
<keyword evidence="2" id="KW-1133">Transmembrane helix</keyword>
<feature type="region of interest" description="Disordered" evidence="1">
    <location>
        <begin position="121"/>
        <end position="226"/>
    </location>
</feature>
<accession>A0A1I2G1S1</accession>
<name>A0A1I2G1S1_9BURK</name>
<dbReference type="OrthoDB" id="5294582at2"/>
<dbReference type="EMBL" id="FONX01000013">
    <property type="protein sequence ID" value="SFF11634.1"/>
    <property type="molecule type" value="Genomic_DNA"/>
</dbReference>
<dbReference type="InterPro" id="IPR021834">
    <property type="entry name" value="DUF3426"/>
</dbReference>
<evidence type="ECO:0000256" key="1">
    <source>
        <dbReference type="SAM" id="MobiDB-lite"/>
    </source>
</evidence>
<feature type="region of interest" description="Disordered" evidence="1">
    <location>
        <begin position="51"/>
        <end position="100"/>
    </location>
</feature>
<feature type="compositionally biased region" description="Low complexity" evidence="1">
    <location>
        <begin position="154"/>
        <end position="165"/>
    </location>
</feature>
<evidence type="ECO:0000313" key="5">
    <source>
        <dbReference type="Proteomes" id="UP000199119"/>
    </source>
</evidence>
<feature type="transmembrane region" description="Helical" evidence="2">
    <location>
        <begin position="347"/>
        <end position="368"/>
    </location>
</feature>
<dbReference type="Pfam" id="PF13719">
    <property type="entry name" value="Zn_ribbon_5"/>
    <property type="match status" value="1"/>
</dbReference>
<gene>
    <name evidence="4" type="ORF">SAMN04489711_11334</name>
</gene>
<dbReference type="AlphaFoldDB" id="A0A1I2G1S1"/>
<feature type="compositionally biased region" description="Low complexity" evidence="1">
    <location>
        <begin position="121"/>
        <end position="133"/>
    </location>
</feature>
<feature type="compositionally biased region" description="Low complexity" evidence="1">
    <location>
        <begin position="55"/>
        <end position="76"/>
    </location>
</feature>
<dbReference type="Pfam" id="PF11906">
    <property type="entry name" value="DUF3426"/>
    <property type="match status" value="1"/>
</dbReference>
<keyword evidence="2" id="KW-0472">Membrane</keyword>
<feature type="domain" description="Zinc finger/thioredoxin putative" evidence="3">
    <location>
        <begin position="4"/>
        <end position="39"/>
    </location>
</feature>
<feature type="compositionally biased region" description="Basic and acidic residues" evidence="1">
    <location>
        <begin position="277"/>
        <end position="286"/>
    </location>
</feature>
<dbReference type="STRING" id="1177982.SAMN04489711_11334"/>
<dbReference type="InterPro" id="IPR011723">
    <property type="entry name" value="Znf/thioredoxin_put"/>
</dbReference>
<feature type="compositionally biased region" description="Low complexity" evidence="1">
    <location>
        <begin position="85"/>
        <end position="100"/>
    </location>
</feature>
<dbReference type="Proteomes" id="UP000199119">
    <property type="component" value="Unassembled WGS sequence"/>
</dbReference>
<sequence>MSQITRCPACATTFKVVADQLRISDGWVRCGQCKEVFHAASNLLEMPAPRPAPAPVADASPAAEAAGMEPGLAQPLAPEPPVPEPLASAAADLAPTPEPAAEPAIASRNVADVWSSPRQAAAAASTLQAPPLQDGDDDEGDGARTASFDDDAQPSHSAPSAPAVAEPYLEREPAPDSGGYELPFAELRDSGWPDDIEGLEDDAPPDEGDAGRGEAAAQDAEDDDADLASALEGGEASWAADPLDAMVGLEAHAIAEAGPAPAVSWSPEVPGGLLRKADESSEHDALPEFSAGDRGWEAQGPDSLRHAERGGEARTAFSRGAFAAADTEEPGFVRAARRQAFWQSRTVQAVLAVASLVLLAGLVVQVAWRERDLIAAQHPAMRPALQAVCRALGCEVAPLRHIADVVIDGSSFAKAREGGFQLQLTLKNRGSTVLAMPAVELTLTDAKDQPVVRRVLRPDEVGAPETLPSQGEWSGTVPLSVSTGADRVTGYRVLAFYP</sequence>
<protein>
    <submittedName>
        <fullName evidence="4">MJ0042 family finger-like domain-containing protein</fullName>
    </submittedName>
</protein>
<dbReference type="RefSeq" id="WP_092940597.1">
    <property type="nucleotide sequence ID" value="NZ_FONX01000013.1"/>
</dbReference>
<feature type="region of interest" description="Disordered" evidence="1">
    <location>
        <begin position="277"/>
        <end position="298"/>
    </location>
</feature>
<keyword evidence="2" id="KW-0812">Transmembrane</keyword>
<keyword evidence="5" id="KW-1185">Reference proteome</keyword>
<organism evidence="4 5">
    <name type="scientific">Paracidovorax wautersii</name>
    <dbReference type="NCBI Taxonomy" id="1177982"/>
    <lineage>
        <taxon>Bacteria</taxon>
        <taxon>Pseudomonadati</taxon>
        <taxon>Pseudomonadota</taxon>
        <taxon>Betaproteobacteria</taxon>
        <taxon>Burkholderiales</taxon>
        <taxon>Comamonadaceae</taxon>
        <taxon>Paracidovorax</taxon>
    </lineage>
</organism>
<evidence type="ECO:0000313" key="4">
    <source>
        <dbReference type="EMBL" id="SFF11634.1"/>
    </source>
</evidence>
<dbReference type="NCBIfam" id="TIGR02098">
    <property type="entry name" value="MJ0042_CXXC"/>
    <property type="match status" value="1"/>
</dbReference>
<feature type="compositionally biased region" description="Acidic residues" evidence="1">
    <location>
        <begin position="192"/>
        <end position="208"/>
    </location>
</feature>